<reference evidence="1" key="1">
    <citation type="submission" date="2021-06" db="EMBL/GenBank/DDBJ databases">
        <authorList>
            <person name="Kallberg Y."/>
            <person name="Tangrot J."/>
            <person name="Rosling A."/>
        </authorList>
    </citation>
    <scope>NUCLEOTIDE SEQUENCE</scope>
    <source>
        <strain evidence="1">MA453B</strain>
    </source>
</reference>
<evidence type="ECO:0000313" key="1">
    <source>
        <dbReference type="EMBL" id="CAG8713938.1"/>
    </source>
</evidence>
<gene>
    <name evidence="1" type="ORF">DERYTH_LOCUS13796</name>
</gene>
<accession>A0A9N9N964</accession>
<dbReference type="Proteomes" id="UP000789405">
    <property type="component" value="Unassembled WGS sequence"/>
</dbReference>
<keyword evidence="2" id="KW-1185">Reference proteome</keyword>
<comment type="caution">
    <text evidence="1">The sequence shown here is derived from an EMBL/GenBank/DDBJ whole genome shotgun (WGS) entry which is preliminary data.</text>
</comment>
<protein>
    <submittedName>
        <fullName evidence="1">1772_t:CDS:1</fullName>
    </submittedName>
</protein>
<sequence>KKYEIKIFDINYQNMEYPLIITDDHNNTIAQLQQSDCCISSLSILIDNGGRHGIDFKYNTRHNSHVVGLRHYNLSYFTQNYCVGYIGITSTRSLKLHVGNITNNSIIDVVD</sequence>
<dbReference type="EMBL" id="CAJVPY010009941">
    <property type="protein sequence ID" value="CAG8713938.1"/>
    <property type="molecule type" value="Genomic_DNA"/>
</dbReference>
<feature type="non-terminal residue" evidence="1">
    <location>
        <position position="1"/>
    </location>
</feature>
<dbReference type="AlphaFoldDB" id="A0A9N9N964"/>
<evidence type="ECO:0000313" key="2">
    <source>
        <dbReference type="Proteomes" id="UP000789405"/>
    </source>
</evidence>
<proteinExistence type="predicted"/>
<organism evidence="1 2">
    <name type="scientific">Dentiscutata erythropus</name>
    <dbReference type="NCBI Taxonomy" id="1348616"/>
    <lineage>
        <taxon>Eukaryota</taxon>
        <taxon>Fungi</taxon>
        <taxon>Fungi incertae sedis</taxon>
        <taxon>Mucoromycota</taxon>
        <taxon>Glomeromycotina</taxon>
        <taxon>Glomeromycetes</taxon>
        <taxon>Diversisporales</taxon>
        <taxon>Gigasporaceae</taxon>
        <taxon>Dentiscutata</taxon>
    </lineage>
</organism>
<name>A0A9N9N964_9GLOM</name>